<evidence type="ECO:0000256" key="1">
    <source>
        <dbReference type="SAM" id="Phobius"/>
    </source>
</evidence>
<feature type="transmembrane region" description="Helical" evidence="1">
    <location>
        <begin position="341"/>
        <end position="365"/>
    </location>
</feature>
<dbReference type="Proteomes" id="UP000618986">
    <property type="component" value="Unassembled WGS sequence"/>
</dbReference>
<keyword evidence="1" id="KW-0472">Membrane</keyword>
<gene>
    <name evidence="2" type="ORF">FHU28_004843</name>
</gene>
<reference evidence="2 3" key="1">
    <citation type="submission" date="2020-08" db="EMBL/GenBank/DDBJ databases">
        <title>Sequencing the genomes of 1000 actinobacteria strains.</title>
        <authorList>
            <person name="Klenk H.-P."/>
        </authorList>
    </citation>
    <scope>NUCLEOTIDE SEQUENCE [LARGE SCALE GENOMIC DNA]</scope>
    <source>
        <strain evidence="2 3">DSM 43036</strain>
    </source>
</reference>
<sequence>MTTIGTEAAPDLSAATRVRFHPLRIRPSDDDPDSVVVGRPEVGEFVELPAIGARAVELLDGGAPIGVAEERIAAEHDVDLDLVDLVLALREAGLVAEVDGRPTGGARREDRPHLPWLRARHVRWLFGPAAKVAYVALVAATLATVVRRPELLPSYRDFFWTGYVGLAVLVNTALFSVTAVLHEFSHLVAARSLDAPARIRFATRLHHLVLETDVTAIWSVPRRHRYRVYLSGLLWDFAVVCAALLVMAYARPHPLVEGLLSAVVLVIVMSMALQLHVYMRTDCYFVLLDLLRCRNLFQDGFAYARHLLRRGLHTALPGRVAASAGDPTAVLPPHERRAVRIYALAVVAGSAVALSSFVLFGIPIVAHGAIQAGSAVLAGATGGSLLAAVDGALVLLVEGTLQAMFLVTFYRRHSQRRRARATSGPAPHTAPEPIG</sequence>
<name>A0ABR6MHZ9_MICEC</name>
<dbReference type="GeneID" id="300295374"/>
<proteinExistence type="predicted"/>
<keyword evidence="3" id="KW-1185">Reference proteome</keyword>
<dbReference type="EMBL" id="JACHJC010000001">
    <property type="protein sequence ID" value="MBB5115004.1"/>
    <property type="molecule type" value="Genomic_DNA"/>
</dbReference>
<keyword evidence="1" id="KW-0812">Transmembrane</keyword>
<evidence type="ECO:0000313" key="2">
    <source>
        <dbReference type="EMBL" id="MBB5115004.1"/>
    </source>
</evidence>
<organism evidence="2 3">
    <name type="scientific">Micromonospora echinospora</name>
    <name type="common">Micromonospora purpurea</name>
    <dbReference type="NCBI Taxonomy" id="1877"/>
    <lineage>
        <taxon>Bacteria</taxon>
        <taxon>Bacillati</taxon>
        <taxon>Actinomycetota</taxon>
        <taxon>Actinomycetes</taxon>
        <taxon>Micromonosporales</taxon>
        <taxon>Micromonosporaceae</taxon>
        <taxon>Micromonospora</taxon>
    </lineage>
</organism>
<feature type="transmembrane region" description="Helical" evidence="1">
    <location>
        <begin position="255"/>
        <end position="273"/>
    </location>
</feature>
<evidence type="ECO:0008006" key="4">
    <source>
        <dbReference type="Google" id="ProtNLM"/>
    </source>
</evidence>
<keyword evidence="1" id="KW-1133">Transmembrane helix</keyword>
<feature type="transmembrane region" description="Helical" evidence="1">
    <location>
        <begin position="158"/>
        <end position="181"/>
    </location>
</feature>
<comment type="caution">
    <text evidence="2">The sequence shown here is derived from an EMBL/GenBank/DDBJ whole genome shotgun (WGS) entry which is preliminary data.</text>
</comment>
<feature type="transmembrane region" description="Helical" evidence="1">
    <location>
        <begin position="385"/>
        <end position="410"/>
    </location>
</feature>
<dbReference type="RefSeq" id="WP_184686727.1">
    <property type="nucleotide sequence ID" value="NZ_JACHJC010000001.1"/>
</dbReference>
<protein>
    <recommendedName>
        <fullName evidence="4">Peptide zinc metalloprotease protein</fullName>
    </recommendedName>
</protein>
<accession>A0ABR6MHZ9</accession>
<feature type="transmembrane region" description="Helical" evidence="1">
    <location>
        <begin position="124"/>
        <end position="146"/>
    </location>
</feature>
<evidence type="ECO:0000313" key="3">
    <source>
        <dbReference type="Proteomes" id="UP000618986"/>
    </source>
</evidence>
<feature type="transmembrane region" description="Helical" evidence="1">
    <location>
        <begin position="228"/>
        <end position="249"/>
    </location>
</feature>